<evidence type="ECO:0000256" key="2">
    <source>
        <dbReference type="ARBA" id="ARBA00005886"/>
    </source>
</evidence>
<dbReference type="InterPro" id="IPR008410">
    <property type="entry name" value="BCSC_C"/>
</dbReference>
<proteinExistence type="inferred from homology"/>
<evidence type="ECO:0000256" key="5">
    <source>
        <dbReference type="ARBA" id="ARBA00022803"/>
    </source>
</evidence>
<evidence type="ECO:0000259" key="9">
    <source>
        <dbReference type="Pfam" id="PF05420"/>
    </source>
</evidence>
<keyword evidence="7" id="KW-0998">Cell outer membrane</keyword>
<keyword evidence="3" id="KW-0732">Signal</keyword>
<feature type="region of interest" description="Disordered" evidence="8">
    <location>
        <begin position="114"/>
        <end position="145"/>
    </location>
</feature>
<comment type="subcellular location">
    <subcellularLocation>
        <location evidence="1">Cell outer membrane</location>
        <topology evidence="1">Peripheral membrane protein</topology>
    </subcellularLocation>
</comment>
<evidence type="ECO:0000313" key="11">
    <source>
        <dbReference type="Proteomes" id="UP000697995"/>
    </source>
</evidence>
<reference evidence="10 11" key="1">
    <citation type="journal article" date="2020" name="Microorganisms">
        <title>Osmotic Adaptation and Compatible Solute Biosynthesis of Phototrophic Bacteria as Revealed from Genome Analyses.</title>
        <authorList>
            <person name="Imhoff J.F."/>
            <person name="Rahn T."/>
            <person name="Kunzel S."/>
            <person name="Keller A."/>
            <person name="Neulinger S.C."/>
        </authorList>
    </citation>
    <scope>NUCLEOTIDE SEQUENCE [LARGE SCALE GENOMIC DNA]</scope>
    <source>
        <strain evidence="10 11">DSM 15382</strain>
    </source>
</reference>
<dbReference type="InterPro" id="IPR003921">
    <property type="entry name" value="Cell_synth_C"/>
</dbReference>
<evidence type="ECO:0000313" key="10">
    <source>
        <dbReference type="EMBL" id="MBK1662647.1"/>
    </source>
</evidence>
<dbReference type="Pfam" id="PF05420">
    <property type="entry name" value="BCSC_C"/>
    <property type="match status" value="1"/>
</dbReference>
<gene>
    <name evidence="10" type="ORF">CKO45_31225</name>
</gene>
<evidence type="ECO:0000256" key="1">
    <source>
        <dbReference type="ARBA" id="ARBA00004339"/>
    </source>
</evidence>
<accession>A0ABS1D8U7</accession>
<keyword evidence="11" id="KW-1185">Reference proteome</keyword>
<dbReference type="PRINTS" id="PR01441">
    <property type="entry name" value="CELLSNTHASEC"/>
</dbReference>
<evidence type="ECO:0000256" key="6">
    <source>
        <dbReference type="ARBA" id="ARBA00023136"/>
    </source>
</evidence>
<evidence type="ECO:0000256" key="7">
    <source>
        <dbReference type="ARBA" id="ARBA00023237"/>
    </source>
</evidence>
<feature type="compositionally biased region" description="Polar residues" evidence="8">
    <location>
        <begin position="129"/>
        <end position="139"/>
    </location>
</feature>
<protein>
    <recommendedName>
        <fullName evidence="9">Cellulose synthase operon C C-terminal domain-containing protein</fullName>
    </recommendedName>
</protein>
<comment type="similarity">
    <text evidence="2">Belongs to the AcsC/BcsC family.</text>
</comment>
<organism evidence="10 11">
    <name type="scientific">Paracraurococcus ruber</name>
    <dbReference type="NCBI Taxonomy" id="77675"/>
    <lineage>
        <taxon>Bacteria</taxon>
        <taxon>Pseudomonadati</taxon>
        <taxon>Pseudomonadota</taxon>
        <taxon>Alphaproteobacteria</taxon>
        <taxon>Acetobacterales</taxon>
        <taxon>Roseomonadaceae</taxon>
        <taxon>Paracraurococcus</taxon>
    </lineage>
</organism>
<evidence type="ECO:0000256" key="4">
    <source>
        <dbReference type="ARBA" id="ARBA00022737"/>
    </source>
</evidence>
<dbReference type="Proteomes" id="UP000697995">
    <property type="component" value="Unassembled WGS sequence"/>
</dbReference>
<feature type="domain" description="Cellulose synthase operon C C-terminal" evidence="9">
    <location>
        <begin position="125"/>
        <end position="465"/>
    </location>
</feature>
<keyword evidence="6" id="KW-0472">Membrane</keyword>
<keyword evidence="5" id="KW-0802">TPR repeat</keyword>
<comment type="caution">
    <text evidence="10">The sequence shown here is derived from an EMBL/GenBank/DDBJ whole genome shotgun (WGS) entry which is preliminary data.</text>
</comment>
<evidence type="ECO:0000256" key="8">
    <source>
        <dbReference type="SAM" id="MobiDB-lite"/>
    </source>
</evidence>
<dbReference type="EMBL" id="NRSG01000660">
    <property type="protein sequence ID" value="MBK1662647.1"/>
    <property type="molecule type" value="Genomic_DNA"/>
</dbReference>
<keyword evidence="4" id="KW-0677">Repeat</keyword>
<name>A0ABS1D8U7_9PROT</name>
<sequence>MAEGRSLAPQEPRLLLLEARLARAAGDPRRAERLLEEAAALRRAQTGEDRSPYLIASAAPGLPAATLENPFGRAAAGPPSGRTAPQDAVSDEIARELAAARDEAAPRLSVSPAIRTRSGTGGLDRLQEVSGQAEVSTTPGGMGGKLALRATPVSLATGDLGGELATRRSFGTNALAGPGGGAASRDTTAAGVGLGLAWQRGAVQADVGSTPLGFRTTNAVGGLEFAPRLADNLRLRVTGDRRAVTDSLLSWSGQRDPLTGRTWGGVVRTGGRAQLEYSRGPFNAYAGGGYAAVTGQGVADNGRVEAGAGIAWALYRRPEEELIAGLDLVYFGYDKNLRHFSLGQGGYFSPQSYTAVNLPVDWRGRSEEFSWRLGGTIGLASWRESASPVFPTDPSLQAQLQAAANTDPTLQARYPGRSQTGLTGGVRADLEYRLTPQLGLGTALRYDRAANWNEARGLVYLRYRMVD</sequence>
<evidence type="ECO:0000256" key="3">
    <source>
        <dbReference type="ARBA" id="ARBA00022729"/>
    </source>
</evidence>